<protein>
    <submittedName>
        <fullName evidence="2">Uncharacterized protein</fullName>
    </submittedName>
</protein>
<reference evidence="2" key="1">
    <citation type="submission" date="2018-08" db="EMBL/GenBank/DDBJ databases">
        <authorList>
            <person name="Rossello M."/>
        </authorList>
    </citation>
    <scope>NUCLEOTIDE SEQUENCE [LARGE SCALE GENOMIC DNA]</scope>
    <source>
        <strain evidence="2">cv. Chinese Spring</strain>
    </source>
</reference>
<accession>A0A3B5Z3D1</accession>
<dbReference type="Gramene" id="TraesCAD_scaffold_040819_01G000200.1">
    <property type="protein sequence ID" value="TraesCAD_scaffold_040819_01G000200.1"/>
    <property type="gene ID" value="TraesCAD_scaffold_040819_01G000200"/>
</dbReference>
<dbReference type="OrthoDB" id="717222at2759"/>
<sequence>MKVGSMVFTVALVFIGCLLMVGQCRPEPKSTYEDGHSNTTMVFQSKLALKWCVARDCKTKHEPSLFAPRCFCCFNAQGTPCFKSIGDCQNHCPTLPPGK</sequence>
<keyword evidence="3" id="KW-1185">Reference proteome</keyword>
<dbReference type="OMA" id="TIKWCVA"/>
<dbReference type="Gramene" id="TraesCS1B02G389500.1">
    <property type="protein sequence ID" value="TraesCS1B02G389500.1"/>
    <property type="gene ID" value="TraesCS1B02G389500"/>
</dbReference>
<keyword evidence="1" id="KW-0732">Signal</keyword>
<feature type="signal peptide" evidence="1">
    <location>
        <begin position="1"/>
        <end position="24"/>
    </location>
</feature>
<name>A0A3B5Z3D1_WHEAT</name>
<organism evidence="2">
    <name type="scientific">Triticum aestivum</name>
    <name type="common">Wheat</name>
    <dbReference type="NCBI Taxonomy" id="4565"/>
    <lineage>
        <taxon>Eukaryota</taxon>
        <taxon>Viridiplantae</taxon>
        <taxon>Streptophyta</taxon>
        <taxon>Embryophyta</taxon>
        <taxon>Tracheophyta</taxon>
        <taxon>Spermatophyta</taxon>
        <taxon>Magnoliopsida</taxon>
        <taxon>Liliopsida</taxon>
        <taxon>Poales</taxon>
        <taxon>Poaceae</taxon>
        <taxon>BOP clade</taxon>
        <taxon>Pooideae</taxon>
        <taxon>Triticodae</taxon>
        <taxon>Triticeae</taxon>
        <taxon>Triticinae</taxon>
        <taxon>Triticum</taxon>
    </lineage>
</organism>
<dbReference type="EnsemblPlants" id="TraesCS1B02G389500.1">
    <property type="protein sequence ID" value="TraesCS1B02G389500.1"/>
    <property type="gene ID" value="TraesCS1B02G389500"/>
</dbReference>
<dbReference type="Gramene" id="TraesJUL1B03G00371960.1">
    <property type="protein sequence ID" value="TraesJUL1B03G00371960.1"/>
    <property type="gene ID" value="TraesJUL1B03G00371960"/>
</dbReference>
<evidence type="ECO:0000313" key="3">
    <source>
        <dbReference type="Proteomes" id="UP000019116"/>
    </source>
</evidence>
<reference evidence="2" key="2">
    <citation type="submission" date="2018-10" db="UniProtKB">
        <authorList>
            <consortium name="EnsemblPlants"/>
        </authorList>
    </citation>
    <scope>IDENTIFICATION</scope>
</reference>
<feature type="chain" id="PRO_5043170356" evidence="1">
    <location>
        <begin position="25"/>
        <end position="99"/>
    </location>
</feature>
<dbReference type="Gramene" id="TraesNOR1B03G00375370.1">
    <property type="protein sequence ID" value="TraesNOR1B03G00375370.1"/>
    <property type="gene ID" value="TraesNOR1B03G00375370"/>
</dbReference>
<dbReference type="Gramene" id="TraesCS1B03G1055800.1">
    <property type="protein sequence ID" value="TraesCS1B03G1055800.1.CDS"/>
    <property type="gene ID" value="TraesCS1B03G1055800"/>
</dbReference>
<dbReference type="Proteomes" id="UP000019116">
    <property type="component" value="Chromosome 1B"/>
</dbReference>
<dbReference type="PROSITE" id="PS51257">
    <property type="entry name" value="PROKAR_LIPOPROTEIN"/>
    <property type="match status" value="1"/>
</dbReference>
<evidence type="ECO:0000313" key="2">
    <source>
        <dbReference type="EnsemblPlants" id="TraesCS1B02G389500.1"/>
    </source>
</evidence>
<dbReference type="AlphaFoldDB" id="A0A3B5Z3D1"/>
<dbReference type="Gramene" id="TraesARI1B03G00375160.1">
    <property type="protein sequence ID" value="TraesARI1B03G00375160.1"/>
    <property type="gene ID" value="TraesARI1B03G00375160"/>
</dbReference>
<dbReference type="Gramene" id="TraesPARA_EIv1.0_0204860.1">
    <property type="protein sequence ID" value="TraesPARA_EIv1.0_0204860.1.CDS"/>
    <property type="gene ID" value="TraesPARA_EIv1.0_0204860"/>
</dbReference>
<dbReference type="Gramene" id="TraesARI1B03G00375160.2">
    <property type="protein sequence ID" value="TraesARI1B03G00375160.2"/>
    <property type="gene ID" value="TraesARI1B03G00375160"/>
</dbReference>
<dbReference type="Gramene" id="TraesLDM1B03G00371700.1">
    <property type="protein sequence ID" value="TraesLDM1B03G00371700.1"/>
    <property type="gene ID" value="TraesLDM1B03G00371700"/>
</dbReference>
<proteinExistence type="predicted"/>
<evidence type="ECO:0000256" key="1">
    <source>
        <dbReference type="SAM" id="SignalP"/>
    </source>
</evidence>